<reference evidence="3 4" key="1">
    <citation type="submission" date="2019-06" db="EMBL/GenBank/DDBJ databases">
        <title>Sequencing the genomes of 1000 actinobacteria strains.</title>
        <authorList>
            <person name="Klenk H.-P."/>
        </authorList>
    </citation>
    <scope>NUCLEOTIDE SEQUENCE [LARGE SCALE GENOMIC DNA]</scope>
    <source>
        <strain evidence="3 4">DSM 24617</strain>
    </source>
</reference>
<keyword evidence="4" id="KW-1185">Reference proteome</keyword>
<dbReference type="EMBL" id="VFOK01000001">
    <property type="protein sequence ID" value="TQL32204.1"/>
    <property type="molecule type" value="Genomic_DNA"/>
</dbReference>
<protein>
    <submittedName>
        <fullName evidence="3">Uncharacterized protein</fullName>
    </submittedName>
</protein>
<proteinExistence type="predicted"/>
<evidence type="ECO:0000313" key="3">
    <source>
        <dbReference type="EMBL" id="TQL32204.1"/>
    </source>
</evidence>
<name>A0A542X8S9_9MICO</name>
<dbReference type="AlphaFoldDB" id="A0A542X8S9"/>
<evidence type="ECO:0000313" key="4">
    <source>
        <dbReference type="Proteomes" id="UP000318336"/>
    </source>
</evidence>
<evidence type="ECO:0000256" key="2">
    <source>
        <dbReference type="SAM" id="Phobius"/>
    </source>
</evidence>
<dbReference type="RefSeq" id="WP_142004337.1">
    <property type="nucleotide sequence ID" value="NZ_CAJTBP010000001.1"/>
</dbReference>
<feature type="region of interest" description="Disordered" evidence="1">
    <location>
        <begin position="230"/>
        <end position="251"/>
    </location>
</feature>
<comment type="caution">
    <text evidence="3">The sequence shown here is derived from an EMBL/GenBank/DDBJ whole genome shotgun (WGS) entry which is preliminary data.</text>
</comment>
<keyword evidence="2" id="KW-0472">Membrane</keyword>
<feature type="region of interest" description="Disordered" evidence="1">
    <location>
        <begin position="294"/>
        <end position="324"/>
    </location>
</feature>
<evidence type="ECO:0000256" key="1">
    <source>
        <dbReference type="SAM" id="MobiDB-lite"/>
    </source>
</evidence>
<feature type="transmembrane region" description="Helical" evidence="2">
    <location>
        <begin position="51"/>
        <end position="72"/>
    </location>
</feature>
<accession>A0A542X8S9</accession>
<keyword evidence="2" id="KW-0812">Transmembrane</keyword>
<organism evidence="3 4">
    <name type="scientific">Barrientosiimonas humi</name>
    <dbReference type="NCBI Taxonomy" id="999931"/>
    <lineage>
        <taxon>Bacteria</taxon>
        <taxon>Bacillati</taxon>
        <taxon>Actinomycetota</taxon>
        <taxon>Actinomycetes</taxon>
        <taxon>Micrococcales</taxon>
        <taxon>Dermacoccaceae</taxon>
        <taxon>Barrientosiimonas</taxon>
    </lineage>
</organism>
<gene>
    <name evidence="3" type="ORF">FB554_0324</name>
</gene>
<keyword evidence="2" id="KW-1133">Transmembrane helix</keyword>
<sequence>MTRVSQQAPQDDLERALLQAYDRLEPSQPPASAVIAGARRRAGRLQRRRRAWSTAGVGAAAAALAASVLLAGGGAPLRLDSQVTGVATAPSIPNDPVSQGDRAAIEGYRQRLLQQQRYVFPEEFAPGDYDGVRLSATGTQASGDVPAMGMNCQAPGAQQALQPIAMSFTESTSSPRQLRAMVLGFTTGKGAAALQQLRDNTGYCRWPQTPESRPWAGQDAATHQLWRLQPHELNPPAGPRQGNDTDPQAQGIGPGAALAVVRVGDVLVTAAGYAENQPLAERIATRAALATADLQRRSGFPPTQGRAVPGSDETTMKDPSAEPVPVGREVISPELLPVASELPQGWSTGAPPRAGFRGGNLAQGVCMTGGVAVGTLETCPLTGDGVPTATTFRLVTRERAGELDGAYVVVNVFPSEQQAQRAILAYTGQISAPQSGAQPGAATPGSAEMPRASWAGTDPATHFLYVAREDPRRHRSAATAVVRVGTYVVSTAAEIAWDDPRASYDEPLAPDPAAAATARDVATRLSSVTAGKVGGAS</sequence>
<dbReference type="Proteomes" id="UP000318336">
    <property type="component" value="Unassembled WGS sequence"/>
</dbReference>